<evidence type="ECO:0000313" key="4">
    <source>
        <dbReference type="EMBL" id="KAL1839883.1"/>
    </source>
</evidence>
<evidence type="ECO:0000259" key="3">
    <source>
        <dbReference type="Pfam" id="PF05368"/>
    </source>
</evidence>
<dbReference type="InterPro" id="IPR018170">
    <property type="entry name" value="Aldo/ket_reductase_CS"/>
</dbReference>
<reference evidence="4 5" key="1">
    <citation type="journal article" date="2024" name="Commun. Biol.">
        <title>Comparative genomic analysis of thermophilic fungi reveals convergent evolutionary adaptations and gene losses.</title>
        <authorList>
            <person name="Steindorff A.S."/>
            <person name="Aguilar-Pontes M.V."/>
            <person name="Robinson A.J."/>
            <person name="Andreopoulos B."/>
            <person name="LaButti K."/>
            <person name="Kuo A."/>
            <person name="Mondo S."/>
            <person name="Riley R."/>
            <person name="Otillar R."/>
            <person name="Haridas S."/>
            <person name="Lipzen A."/>
            <person name="Grimwood J."/>
            <person name="Schmutz J."/>
            <person name="Clum A."/>
            <person name="Reid I.D."/>
            <person name="Moisan M.C."/>
            <person name="Butler G."/>
            <person name="Nguyen T.T.M."/>
            <person name="Dewar K."/>
            <person name="Conant G."/>
            <person name="Drula E."/>
            <person name="Henrissat B."/>
            <person name="Hansel C."/>
            <person name="Singer S."/>
            <person name="Hutchinson M.I."/>
            <person name="de Vries R.P."/>
            <person name="Natvig D.O."/>
            <person name="Powell A.J."/>
            <person name="Tsang A."/>
            <person name="Grigoriev I.V."/>
        </authorList>
    </citation>
    <scope>NUCLEOTIDE SEQUENCE [LARGE SCALE GENOMIC DNA]</scope>
    <source>
        <strain evidence="4 5">CBS 620.91</strain>
    </source>
</reference>
<dbReference type="Gene3D" id="3.20.20.100">
    <property type="entry name" value="NADP-dependent oxidoreductase domain"/>
    <property type="match status" value="1"/>
</dbReference>
<dbReference type="InterPro" id="IPR008030">
    <property type="entry name" value="NmrA-like"/>
</dbReference>
<dbReference type="Proteomes" id="UP001583172">
    <property type="component" value="Unassembled WGS sequence"/>
</dbReference>
<dbReference type="InterPro" id="IPR020471">
    <property type="entry name" value="AKR"/>
</dbReference>
<sequence length="633" mass="71014">MASSRTYTLYNGVKIPAIGFGTFSNEGAKGETYKAVLKALEVGYRHLDCAWYYQNEDEVDDALHDFLSKNPSIKREDIFICTKVWNHLHEPEDVKWSFQNSCSKLRVDYLDLFLVHWPIACEKNDDYSVKIGPDGKYITRKDLTDNPEPTWRAMEELAESGKARAIGVSNWTIERLENLLKFARIKPAVNQVEIHPFFPNTELVEWCFKHDIMPVAYSPLGSQQQVPTTGETVRDDPKLNEVARRSGHTLAQVLLAWGLKRGYVVLPKSSTPERIESNFKIPELSEDDFNTIQEVARTKNFRFVNMKDTFGALDDDGITNHVGTTQAPKVAREIIDGLLATGKHEIIILSRKDATPELAIEGTTWVTVDFQNRNSLAQTLQGVHTVLSFIVVHKDEGAASQKALIDAAIEAGVKRIAPSEWAVADTKHLSGYDNKLVIRTYLEEINKDKKVIEYTLFQPGWFLNFLAGTRKTAKHYASTSNLLVDHNEGFAHGVGDLTSRVTYTSIQDLVNIVVKAVDYEGEWPKIGGINGHTLSIAEEIAIGEKITGKRYEVERLDVEELKAGIVKTARLPRFNHPSMAEFDAPEIAGPMLAGVLLNLAGGAATVSDEWNRVFPEYKFTKVEEFLGQVFGKE</sequence>
<dbReference type="PROSITE" id="PS00063">
    <property type="entry name" value="ALDOKETO_REDUCTASE_3"/>
    <property type="match status" value="1"/>
</dbReference>
<comment type="caution">
    <text evidence="4">The sequence shown here is derived from an EMBL/GenBank/DDBJ whole genome shotgun (WGS) entry which is preliminary data.</text>
</comment>
<proteinExistence type="predicted"/>
<dbReference type="Gene3D" id="3.40.50.720">
    <property type="entry name" value="NAD(P)-binding Rossmann-like Domain"/>
    <property type="match status" value="1"/>
</dbReference>
<keyword evidence="1" id="KW-0560">Oxidoreductase</keyword>
<feature type="domain" description="NmrA-like" evidence="3">
    <location>
        <begin position="332"/>
        <end position="574"/>
    </location>
</feature>
<dbReference type="Gene3D" id="3.90.25.10">
    <property type="entry name" value="UDP-galactose 4-epimerase, domain 1"/>
    <property type="match status" value="1"/>
</dbReference>
<gene>
    <name evidence="4" type="ORF">VTJ49DRAFT_1018</name>
</gene>
<evidence type="ECO:0000313" key="5">
    <source>
        <dbReference type="Proteomes" id="UP001583172"/>
    </source>
</evidence>
<dbReference type="InterPro" id="IPR036812">
    <property type="entry name" value="NAD(P)_OxRdtase_dom_sf"/>
</dbReference>
<dbReference type="Pfam" id="PF05368">
    <property type="entry name" value="NmrA"/>
    <property type="match status" value="1"/>
</dbReference>
<feature type="domain" description="NADP-dependent oxidoreductase" evidence="2">
    <location>
        <begin position="18"/>
        <end position="296"/>
    </location>
</feature>
<evidence type="ECO:0000256" key="1">
    <source>
        <dbReference type="ARBA" id="ARBA00023002"/>
    </source>
</evidence>
<keyword evidence="5" id="KW-1185">Reference proteome</keyword>
<dbReference type="PANTHER" id="PTHR11732">
    <property type="entry name" value="ALDO/KETO REDUCTASE"/>
    <property type="match status" value="1"/>
</dbReference>
<name>A0ABR3VF33_HUMIN</name>
<accession>A0ABR3VF33</accession>
<dbReference type="SUPFAM" id="SSF51430">
    <property type="entry name" value="NAD(P)-linked oxidoreductase"/>
    <property type="match status" value="1"/>
</dbReference>
<dbReference type="InterPro" id="IPR023210">
    <property type="entry name" value="NADP_OxRdtase_dom"/>
</dbReference>
<dbReference type="SUPFAM" id="SSF51735">
    <property type="entry name" value="NAD(P)-binding Rossmann-fold domains"/>
    <property type="match status" value="1"/>
</dbReference>
<protein>
    <submittedName>
        <fullName evidence="4">Uncharacterized protein</fullName>
    </submittedName>
</protein>
<dbReference type="PRINTS" id="PR00069">
    <property type="entry name" value="ALDKETRDTASE"/>
</dbReference>
<evidence type="ECO:0000259" key="2">
    <source>
        <dbReference type="Pfam" id="PF00248"/>
    </source>
</evidence>
<dbReference type="InterPro" id="IPR036291">
    <property type="entry name" value="NAD(P)-bd_dom_sf"/>
</dbReference>
<dbReference type="Pfam" id="PF00248">
    <property type="entry name" value="Aldo_ket_red"/>
    <property type="match status" value="1"/>
</dbReference>
<organism evidence="4 5">
    <name type="scientific">Humicola insolens</name>
    <name type="common">Soft-rot fungus</name>
    <dbReference type="NCBI Taxonomy" id="85995"/>
    <lineage>
        <taxon>Eukaryota</taxon>
        <taxon>Fungi</taxon>
        <taxon>Dikarya</taxon>
        <taxon>Ascomycota</taxon>
        <taxon>Pezizomycotina</taxon>
        <taxon>Sordariomycetes</taxon>
        <taxon>Sordariomycetidae</taxon>
        <taxon>Sordariales</taxon>
        <taxon>Chaetomiaceae</taxon>
        <taxon>Mycothermus</taxon>
    </lineage>
</organism>
<dbReference type="EMBL" id="JAZGSY010000136">
    <property type="protein sequence ID" value="KAL1839883.1"/>
    <property type="molecule type" value="Genomic_DNA"/>
</dbReference>